<dbReference type="Pfam" id="PF01612">
    <property type="entry name" value="DNA_pol_A_exo1"/>
    <property type="match status" value="1"/>
</dbReference>
<dbReference type="GO" id="GO:0005737">
    <property type="term" value="C:cytoplasm"/>
    <property type="evidence" value="ECO:0007669"/>
    <property type="project" value="TreeGrafter"/>
</dbReference>
<keyword evidence="2" id="KW-0378">Hydrolase</keyword>
<evidence type="ECO:0000313" key="5">
    <source>
        <dbReference type="Proteomes" id="UP001140206"/>
    </source>
</evidence>
<name>A0AAV8DPQ9_9POAL</name>
<dbReference type="GO" id="GO:0005634">
    <property type="term" value="C:nucleus"/>
    <property type="evidence" value="ECO:0007669"/>
    <property type="project" value="TreeGrafter"/>
</dbReference>
<protein>
    <recommendedName>
        <fullName evidence="3">3'-5' exonuclease domain-containing protein</fullName>
    </recommendedName>
</protein>
<evidence type="ECO:0000313" key="4">
    <source>
        <dbReference type="EMBL" id="KAJ4771200.1"/>
    </source>
</evidence>
<dbReference type="GO" id="GO:0003676">
    <property type="term" value="F:nucleic acid binding"/>
    <property type="evidence" value="ECO:0007669"/>
    <property type="project" value="InterPro"/>
</dbReference>
<dbReference type="GO" id="GO:0008408">
    <property type="term" value="F:3'-5' exonuclease activity"/>
    <property type="evidence" value="ECO:0007669"/>
    <property type="project" value="InterPro"/>
</dbReference>
<dbReference type="CDD" id="cd06141">
    <property type="entry name" value="WRN_exo"/>
    <property type="match status" value="1"/>
</dbReference>
<dbReference type="InterPro" id="IPR012337">
    <property type="entry name" value="RNaseH-like_sf"/>
</dbReference>
<proteinExistence type="predicted"/>
<dbReference type="InterPro" id="IPR036397">
    <property type="entry name" value="RNaseH_sf"/>
</dbReference>
<dbReference type="Gene3D" id="3.30.420.10">
    <property type="entry name" value="Ribonuclease H-like superfamily/Ribonuclease H"/>
    <property type="match status" value="1"/>
</dbReference>
<reference evidence="4" key="1">
    <citation type="submission" date="2022-08" db="EMBL/GenBank/DDBJ databases">
        <authorList>
            <person name="Marques A."/>
        </authorList>
    </citation>
    <scope>NUCLEOTIDE SEQUENCE</scope>
    <source>
        <strain evidence="4">RhyPub2mFocal</strain>
        <tissue evidence="4">Leaves</tissue>
    </source>
</reference>
<dbReference type="GO" id="GO:0006139">
    <property type="term" value="P:nucleobase-containing compound metabolic process"/>
    <property type="evidence" value="ECO:0007669"/>
    <property type="project" value="InterPro"/>
</dbReference>
<sequence>MASNSGNISTHYRSCTARQYNYTIRFFGRNFDVVVTDEPVAVRTWIKRILYIHHRHLNFRQGNNFIAGLGIQWCSFPSNRRPSTIQICIGRRVLIFQIHQSRSIPTALSRMLSDSRITFVGYNIRSDCRLLKSYHDLEVSSTEELRSVSGMGNTSMERMVETVLGFPGVVKPSWIGNSDWDAPRLSVDQVQYAALDAYLSFELGLKLVAGRTLPNRESGLRRWGMNYGSDSDSDDSSSIDNA</sequence>
<dbReference type="InterPro" id="IPR051132">
    <property type="entry name" value="3-5_Exonuclease_domain"/>
</dbReference>
<gene>
    <name evidence="4" type="ORF">LUZ62_055457</name>
</gene>
<dbReference type="EMBL" id="JAMFTS010000003">
    <property type="protein sequence ID" value="KAJ4771200.1"/>
    <property type="molecule type" value="Genomic_DNA"/>
</dbReference>
<evidence type="ECO:0000259" key="3">
    <source>
        <dbReference type="Pfam" id="PF01612"/>
    </source>
</evidence>
<evidence type="ECO:0000256" key="2">
    <source>
        <dbReference type="ARBA" id="ARBA00022801"/>
    </source>
</evidence>
<keyword evidence="5" id="KW-1185">Reference proteome</keyword>
<dbReference type="PANTHER" id="PTHR13620:SF59">
    <property type="entry name" value="POLYNUCLEOTIDYL TRANSFERASE, RIBONUCLEASE H-LIKE SUPERFAMILY PROTEIN"/>
    <property type="match status" value="1"/>
</dbReference>
<feature type="domain" description="3'-5' exonuclease" evidence="3">
    <location>
        <begin position="83"/>
        <end position="207"/>
    </location>
</feature>
<dbReference type="SUPFAM" id="SSF53098">
    <property type="entry name" value="Ribonuclease H-like"/>
    <property type="match status" value="1"/>
</dbReference>
<dbReference type="Proteomes" id="UP001140206">
    <property type="component" value="Chromosome 3"/>
</dbReference>
<dbReference type="AlphaFoldDB" id="A0AAV8DPQ9"/>
<dbReference type="InterPro" id="IPR002562">
    <property type="entry name" value="3'-5'_exonuclease_dom"/>
</dbReference>
<comment type="caution">
    <text evidence="4">The sequence shown here is derived from an EMBL/GenBank/DDBJ whole genome shotgun (WGS) entry which is preliminary data.</text>
</comment>
<organism evidence="4 5">
    <name type="scientific">Rhynchospora pubera</name>
    <dbReference type="NCBI Taxonomy" id="906938"/>
    <lineage>
        <taxon>Eukaryota</taxon>
        <taxon>Viridiplantae</taxon>
        <taxon>Streptophyta</taxon>
        <taxon>Embryophyta</taxon>
        <taxon>Tracheophyta</taxon>
        <taxon>Spermatophyta</taxon>
        <taxon>Magnoliopsida</taxon>
        <taxon>Liliopsida</taxon>
        <taxon>Poales</taxon>
        <taxon>Cyperaceae</taxon>
        <taxon>Cyperoideae</taxon>
        <taxon>Rhynchosporeae</taxon>
        <taxon>Rhynchospora</taxon>
    </lineage>
</organism>
<keyword evidence="1" id="KW-0540">Nuclease</keyword>
<accession>A0AAV8DPQ9</accession>
<dbReference type="PANTHER" id="PTHR13620">
    <property type="entry name" value="3-5 EXONUCLEASE"/>
    <property type="match status" value="1"/>
</dbReference>
<evidence type="ECO:0000256" key="1">
    <source>
        <dbReference type="ARBA" id="ARBA00022722"/>
    </source>
</evidence>